<organism evidence="2 3">
    <name type="scientific">Eruca vesicaria subsp. sativa</name>
    <name type="common">Garden rocket</name>
    <name type="synonym">Eruca sativa</name>
    <dbReference type="NCBI Taxonomy" id="29727"/>
    <lineage>
        <taxon>Eukaryota</taxon>
        <taxon>Viridiplantae</taxon>
        <taxon>Streptophyta</taxon>
        <taxon>Embryophyta</taxon>
        <taxon>Tracheophyta</taxon>
        <taxon>Spermatophyta</taxon>
        <taxon>Magnoliopsida</taxon>
        <taxon>eudicotyledons</taxon>
        <taxon>Gunneridae</taxon>
        <taxon>Pentapetalae</taxon>
        <taxon>rosids</taxon>
        <taxon>malvids</taxon>
        <taxon>Brassicales</taxon>
        <taxon>Brassicaceae</taxon>
        <taxon>Brassiceae</taxon>
        <taxon>Eruca</taxon>
    </lineage>
</organism>
<proteinExistence type="predicted"/>
<name>A0ABC8IT44_ERUVS</name>
<protein>
    <submittedName>
        <fullName evidence="2">Uncharacterized protein</fullName>
    </submittedName>
</protein>
<evidence type="ECO:0000313" key="2">
    <source>
        <dbReference type="EMBL" id="CAH8299004.1"/>
    </source>
</evidence>
<gene>
    <name evidence="2" type="ORF">ERUC_LOCUS2467</name>
</gene>
<dbReference type="EMBL" id="CAKOAT010052932">
    <property type="protein sequence ID" value="CAH8299004.1"/>
    <property type="molecule type" value="Genomic_DNA"/>
</dbReference>
<feature type="region of interest" description="Disordered" evidence="1">
    <location>
        <begin position="27"/>
        <end position="76"/>
    </location>
</feature>
<dbReference type="AlphaFoldDB" id="A0ABC8IT44"/>
<accession>A0ABC8IT44</accession>
<keyword evidence="3" id="KW-1185">Reference proteome</keyword>
<dbReference type="Proteomes" id="UP001642260">
    <property type="component" value="Unassembled WGS sequence"/>
</dbReference>
<evidence type="ECO:0000313" key="3">
    <source>
        <dbReference type="Proteomes" id="UP001642260"/>
    </source>
</evidence>
<reference evidence="2 3" key="1">
    <citation type="submission" date="2022-03" db="EMBL/GenBank/DDBJ databases">
        <authorList>
            <person name="Macdonald S."/>
            <person name="Ahmed S."/>
            <person name="Newling K."/>
        </authorList>
    </citation>
    <scope>NUCLEOTIDE SEQUENCE [LARGE SCALE GENOMIC DNA]</scope>
</reference>
<sequence length="76" mass="8523">MEPLHTHTTEVRRTASKRLAHILENPTKPPLKTLTNWPEPHSNPKIQEPQKSANILNRKVGDNGGGSRINEAPRSQ</sequence>
<evidence type="ECO:0000256" key="1">
    <source>
        <dbReference type="SAM" id="MobiDB-lite"/>
    </source>
</evidence>
<comment type="caution">
    <text evidence="2">The sequence shown here is derived from an EMBL/GenBank/DDBJ whole genome shotgun (WGS) entry which is preliminary data.</text>
</comment>